<organism evidence="2 3">
    <name type="scientific">Pelagibacterium flavum</name>
    <dbReference type="NCBI Taxonomy" id="2984530"/>
    <lineage>
        <taxon>Bacteria</taxon>
        <taxon>Pseudomonadati</taxon>
        <taxon>Pseudomonadota</taxon>
        <taxon>Alphaproteobacteria</taxon>
        <taxon>Hyphomicrobiales</taxon>
        <taxon>Devosiaceae</taxon>
        <taxon>Pelagibacterium</taxon>
    </lineage>
</organism>
<evidence type="ECO:0000313" key="3">
    <source>
        <dbReference type="Proteomes" id="UP001163882"/>
    </source>
</evidence>
<evidence type="ECO:0000259" key="1">
    <source>
        <dbReference type="PROSITE" id="PS50878"/>
    </source>
</evidence>
<dbReference type="Proteomes" id="UP001163882">
    <property type="component" value="Chromosome"/>
</dbReference>
<gene>
    <name evidence="2" type="ORF">OF122_03615</name>
</gene>
<proteinExistence type="predicted"/>
<accession>A0ABY6IQH8</accession>
<dbReference type="PROSITE" id="PS50878">
    <property type="entry name" value="RT_POL"/>
    <property type="match status" value="1"/>
</dbReference>
<evidence type="ECO:0000313" key="2">
    <source>
        <dbReference type="EMBL" id="UYQ72874.1"/>
    </source>
</evidence>
<feature type="domain" description="Reverse transcriptase" evidence="1">
    <location>
        <begin position="84"/>
        <end position="335"/>
    </location>
</feature>
<sequence length="444" mass="50931">MNPGAPRPSNLDQRARFAIRQAYKQTGRLIESLRKNVERGKHGKAMQKQRVLMRSRAAKLVALHMANRRLKPKYRVHRTFLVELADQLDVWQADDEIVRLKIEKKEGGRGYRPILSFGLRHKARQYLCVMALRPFIEPHLRPTQFERLGRDRAALEIADRFVEGSAKFALECDIREFYLHVGAAPDGRLRRGMDAATAISEWLPLPTEVILSTVLADTFNIVDNVHTIPRTDPVSLTFLSRAGIPQGSPLSSAIAEFIVALLLTDAVALGDCKDAFISYADNIAVLGNTKHDVKAVQRTLERSLERCSYGYFRLKHPYKKVRRYDHGFDFLGFQIRKRRGTTNISPSEKARKKFQERTKQLVKLTRTSSWVRPERREAAVLHLLNYLRSWTAAHGVSEHIDAYVYRSAIQHAGKINPVLSTTIRSECARRYDPALLQRWRFLTN</sequence>
<dbReference type="SUPFAM" id="SSF56672">
    <property type="entry name" value="DNA/RNA polymerases"/>
    <property type="match status" value="1"/>
</dbReference>
<dbReference type="InterPro" id="IPR000477">
    <property type="entry name" value="RT_dom"/>
</dbReference>
<protein>
    <recommendedName>
        <fullName evidence="1">Reverse transcriptase domain-containing protein</fullName>
    </recommendedName>
</protein>
<dbReference type="RefSeq" id="WP_264226475.1">
    <property type="nucleotide sequence ID" value="NZ_CP107716.1"/>
</dbReference>
<keyword evidence="3" id="KW-1185">Reference proteome</keyword>
<dbReference type="Pfam" id="PF00078">
    <property type="entry name" value="RVT_1"/>
    <property type="match status" value="1"/>
</dbReference>
<reference evidence="2" key="1">
    <citation type="submission" date="2022-10" db="EMBL/GenBank/DDBJ databases">
        <title>YIM 151497 complete genome.</title>
        <authorList>
            <person name="Chen X."/>
        </authorList>
    </citation>
    <scope>NUCLEOTIDE SEQUENCE</scope>
    <source>
        <strain evidence="2">YIM 151497</strain>
    </source>
</reference>
<dbReference type="InterPro" id="IPR043502">
    <property type="entry name" value="DNA/RNA_pol_sf"/>
</dbReference>
<name>A0ABY6IQH8_9HYPH</name>
<dbReference type="EMBL" id="CP107716">
    <property type="protein sequence ID" value="UYQ72874.1"/>
    <property type="molecule type" value="Genomic_DNA"/>
</dbReference>